<dbReference type="Proteomes" id="UP000220353">
    <property type="component" value="Unassembled WGS sequence"/>
</dbReference>
<feature type="domain" description="DUF5983" evidence="1">
    <location>
        <begin position="12"/>
        <end position="98"/>
    </location>
</feature>
<dbReference type="EMBL" id="NWTC01000001">
    <property type="protein sequence ID" value="PDT50165.1"/>
    <property type="molecule type" value="Genomic_DNA"/>
</dbReference>
<evidence type="ECO:0000313" key="2">
    <source>
        <dbReference type="EMBL" id="PDT50165.1"/>
    </source>
</evidence>
<evidence type="ECO:0000313" key="3">
    <source>
        <dbReference type="Proteomes" id="UP000220353"/>
    </source>
</evidence>
<name>A0A2A6M692_RHIFR</name>
<sequence length="244" mass="27833">MTQTDNATCLKMLVTSTRHISERTISLLRATDPYDWPYGGGPIGKSGFFYRSMKRNGCAGNYLPTDLFEVLSWAADNEYDCVTFSNTGPLIEQFAVYREPGSYGDELKSAKTPQRLKYEHSQRDAALKALSVGERTFEDSPENIASALTKALETVDRYLMARVEESLWRFPLACLQWIADVATVYWSERSYKTSEWRESIAAAAELQRLLGFELERSKNWALDPQQRLVYSLAEQIRSLLQEPL</sequence>
<gene>
    <name evidence="2" type="ORF">CO661_00415</name>
</gene>
<organism evidence="2 3">
    <name type="scientific">Rhizobium fredii</name>
    <name type="common">Sinorhizobium fredii</name>
    <dbReference type="NCBI Taxonomy" id="380"/>
    <lineage>
        <taxon>Bacteria</taxon>
        <taxon>Pseudomonadati</taxon>
        <taxon>Pseudomonadota</taxon>
        <taxon>Alphaproteobacteria</taxon>
        <taxon>Hyphomicrobiales</taxon>
        <taxon>Rhizobiaceae</taxon>
        <taxon>Sinorhizobium/Ensifer group</taxon>
        <taxon>Sinorhizobium</taxon>
    </lineage>
</organism>
<reference evidence="2 3" key="1">
    <citation type="submission" date="2017-09" db="EMBL/GenBank/DDBJ databases">
        <title>Comparative genomics of rhizobia isolated from Phaseolus vulgaris in China.</title>
        <authorList>
            <person name="Tong W."/>
        </authorList>
    </citation>
    <scope>NUCLEOTIDE SEQUENCE [LARGE SCALE GENOMIC DNA]</scope>
    <source>
        <strain evidence="2 3">PCH1</strain>
    </source>
</reference>
<comment type="caution">
    <text evidence="2">The sequence shown here is derived from an EMBL/GenBank/DDBJ whole genome shotgun (WGS) entry which is preliminary data.</text>
</comment>
<dbReference type="InterPro" id="IPR046025">
    <property type="entry name" value="DUF5983"/>
</dbReference>
<protein>
    <recommendedName>
        <fullName evidence="1">DUF5983 domain-containing protein</fullName>
    </recommendedName>
</protein>
<accession>A0A2A6M692</accession>
<dbReference type="RefSeq" id="WP_097586386.1">
    <property type="nucleotide sequence ID" value="NZ_NWTC01000001.1"/>
</dbReference>
<dbReference type="AlphaFoldDB" id="A0A2A6M692"/>
<evidence type="ECO:0000259" key="1">
    <source>
        <dbReference type="Pfam" id="PF19419"/>
    </source>
</evidence>
<dbReference type="Pfam" id="PF19419">
    <property type="entry name" value="DUF5983"/>
    <property type="match status" value="1"/>
</dbReference>
<proteinExistence type="predicted"/>